<keyword evidence="2" id="KW-1185">Reference proteome</keyword>
<dbReference type="Proteomes" id="UP000003416">
    <property type="component" value="Unassembled WGS sequence"/>
</dbReference>
<protein>
    <submittedName>
        <fullName evidence="1">Conserved domain protein</fullName>
    </submittedName>
</protein>
<name>F3PNP3_9BACE</name>
<evidence type="ECO:0000313" key="1">
    <source>
        <dbReference type="EMBL" id="EGF59569.1"/>
    </source>
</evidence>
<dbReference type="PANTHER" id="PTHR48054">
    <property type="entry name" value="RECEPTOR KINASE-LIKE PROTEIN XA21"/>
    <property type="match status" value="1"/>
</dbReference>
<dbReference type="GeneID" id="86048148"/>
<dbReference type="PANTHER" id="PTHR48054:SF82">
    <property type="entry name" value="LRR RECEPTOR-LIKE SERINE_THREONINE-PROTEIN KINASE FLS2"/>
    <property type="match status" value="1"/>
</dbReference>
<dbReference type="STRING" id="763034.HMPREF9446_00332"/>
<dbReference type="AlphaFoldDB" id="F3PNP3"/>
<dbReference type="SUPFAM" id="SSF52047">
    <property type="entry name" value="RNI-like"/>
    <property type="match status" value="1"/>
</dbReference>
<dbReference type="InterPro" id="IPR052592">
    <property type="entry name" value="LRR-RLK"/>
</dbReference>
<dbReference type="Gene3D" id="3.80.10.10">
    <property type="entry name" value="Ribonuclease Inhibitor"/>
    <property type="match status" value="1"/>
</dbReference>
<organism evidence="1 2">
    <name type="scientific">Bacteroides fluxus YIT 12057</name>
    <dbReference type="NCBI Taxonomy" id="763034"/>
    <lineage>
        <taxon>Bacteria</taxon>
        <taxon>Pseudomonadati</taxon>
        <taxon>Bacteroidota</taxon>
        <taxon>Bacteroidia</taxon>
        <taxon>Bacteroidales</taxon>
        <taxon>Bacteroidaceae</taxon>
        <taxon>Bacteroides</taxon>
    </lineage>
</organism>
<dbReference type="EMBL" id="AFBN01000006">
    <property type="protein sequence ID" value="EGF59569.1"/>
    <property type="molecule type" value="Genomic_DNA"/>
</dbReference>
<sequence>MALRDPATWHGIQLELAENGLKVVKGIHLDFKLEASGCYIPESIGRLKYLSSFEIENFSCLSGKLPESLFDCPLESLIIKNVECLVGPLSPKIEKLKETLCFLEIENCPNFGGVIPPELGACRKACVSLSGCGFYGCLPFEVTYLLRSGFNNNHLTSIDWRFFTDSEAYLPPMRNNDFSGNVPDEVLSLPKWKKHARYCFLPFNEGYGFCNVTLKPLD</sequence>
<dbReference type="RefSeq" id="WP_009123665.1">
    <property type="nucleotide sequence ID" value="NZ_GL882607.1"/>
</dbReference>
<dbReference type="eggNOG" id="ENOG5030JGZ">
    <property type="taxonomic scope" value="Bacteria"/>
</dbReference>
<evidence type="ECO:0000313" key="2">
    <source>
        <dbReference type="Proteomes" id="UP000003416"/>
    </source>
</evidence>
<comment type="caution">
    <text evidence="1">The sequence shown here is derived from an EMBL/GenBank/DDBJ whole genome shotgun (WGS) entry which is preliminary data.</text>
</comment>
<dbReference type="InterPro" id="IPR032675">
    <property type="entry name" value="LRR_dom_sf"/>
</dbReference>
<accession>F3PNP3</accession>
<dbReference type="HOGENOM" id="CLU_1264808_0_0_10"/>
<reference evidence="1 2" key="1">
    <citation type="submission" date="2011-02" db="EMBL/GenBank/DDBJ databases">
        <authorList>
            <person name="Weinstock G."/>
            <person name="Sodergren E."/>
            <person name="Clifton S."/>
            <person name="Fulton L."/>
            <person name="Fulton B."/>
            <person name="Courtney L."/>
            <person name="Fronick C."/>
            <person name="Harrison M."/>
            <person name="Strong C."/>
            <person name="Farmer C."/>
            <person name="Delahaunty K."/>
            <person name="Markovic C."/>
            <person name="Hall O."/>
            <person name="Minx P."/>
            <person name="Tomlinson C."/>
            <person name="Mitreva M."/>
            <person name="Hou S."/>
            <person name="Chen J."/>
            <person name="Wollam A."/>
            <person name="Pepin K.H."/>
            <person name="Johnson M."/>
            <person name="Bhonagiri V."/>
            <person name="Zhang X."/>
            <person name="Suruliraj S."/>
            <person name="Warren W."/>
            <person name="Chinwalla A."/>
            <person name="Mardis E.R."/>
            <person name="Wilson R.K."/>
        </authorList>
    </citation>
    <scope>NUCLEOTIDE SEQUENCE [LARGE SCALE GENOMIC DNA]</scope>
    <source>
        <strain evidence="1 2">YIT 12057</strain>
    </source>
</reference>
<gene>
    <name evidence="1" type="ORF">HMPREF9446_00332</name>
</gene>
<proteinExistence type="predicted"/>